<evidence type="ECO:0000256" key="7">
    <source>
        <dbReference type="ARBA" id="ARBA00023014"/>
    </source>
</evidence>
<keyword evidence="6 10" id="KW-0408">Iron</keyword>
<comment type="cofactor">
    <cofactor evidence="10">
        <name>[4Fe-4S] cluster</name>
        <dbReference type="ChEBI" id="CHEBI:49883"/>
    </cofactor>
    <text evidence="10">Binds 2 [4Fe-4S] clusters per subunit. One cluster is coordinated with 3 cysteines and an exchangeable S-adenosyl-L-methionine.</text>
</comment>
<dbReference type="UniPathway" id="UPA00538">
    <property type="reaction ID" value="UER00593"/>
</dbReference>
<feature type="binding site" evidence="10">
    <location>
        <position position="162"/>
    </location>
    <ligand>
        <name>[4Fe-4S] cluster</name>
        <dbReference type="ChEBI" id="CHEBI:49883"/>
        <label>2</label>
        <note>4Fe-4S-S-AdoMet</note>
    </ligand>
</feature>
<dbReference type="PANTHER" id="PTHR10949">
    <property type="entry name" value="LIPOYL SYNTHASE"/>
    <property type="match status" value="1"/>
</dbReference>
<comment type="similarity">
    <text evidence="10">Belongs to the radical SAM superfamily. Lipoyl synthase family.</text>
</comment>
<evidence type="ECO:0000313" key="12">
    <source>
        <dbReference type="EMBL" id="KAF8391394.1"/>
    </source>
</evidence>
<sequence>MFFVRSFKSSKSILQIHHHQSLPLPLEIPISLRSLSSSSSSPSVQTPKPESPQTLAGLRERLAVESPSLSDFSRLRENDEYSIEVGTKKNPLPKPKWMKESIPGGSKYTKIKNKLRELKLHTVCEEARCPNLGECWSGGETGTATATIMILGDTCTRGCRFCNVKTSRTPPPPDPNEPTNVAEAIASWGLDYVVITSVDRDDLSDQGSGHFAETVQKLKTLKPDMLIEALVPDFRGDPGCVEKVSKSGLNVFAHNIETVEELQIAVRDHRANFKQSIEVLKMAKDYAPAGTLTKTSIMLGCGETPDQVVRTMEKVRAAGVDVMTFGQYMRPSKRHMPVSEYVTPEAFDNYRILGMDMGFRYVASGPMVRSSYKAGEFYIKSMIEADRSISSS</sequence>
<comment type="subcellular location">
    <subcellularLocation>
        <location evidence="1 10">Mitochondrion</location>
    </subcellularLocation>
</comment>
<evidence type="ECO:0000256" key="6">
    <source>
        <dbReference type="ARBA" id="ARBA00023004"/>
    </source>
</evidence>
<evidence type="ECO:0000256" key="1">
    <source>
        <dbReference type="ARBA" id="ARBA00004173"/>
    </source>
</evidence>
<evidence type="ECO:0000259" key="11">
    <source>
        <dbReference type="PROSITE" id="PS51918"/>
    </source>
</evidence>
<dbReference type="OMA" id="HHYLLPQ"/>
<dbReference type="PROSITE" id="PS51918">
    <property type="entry name" value="RADICAL_SAM"/>
    <property type="match status" value="1"/>
</dbReference>
<dbReference type="CDD" id="cd01335">
    <property type="entry name" value="Radical_SAM"/>
    <property type="match status" value="1"/>
</dbReference>
<evidence type="ECO:0000256" key="8">
    <source>
        <dbReference type="ARBA" id="ARBA00023128"/>
    </source>
</evidence>
<dbReference type="InterPro" id="IPR003698">
    <property type="entry name" value="Lipoyl_synth"/>
</dbReference>
<proteinExistence type="inferred from homology"/>
<evidence type="ECO:0000256" key="3">
    <source>
        <dbReference type="ARBA" id="ARBA00022679"/>
    </source>
</evidence>
<dbReference type="PANTHER" id="PTHR10949:SF0">
    <property type="entry name" value="LIPOYL SYNTHASE, MITOCHONDRIAL"/>
    <property type="match status" value="1"/>
</dbReference>
<evidence type="ECO:0000256" key="10">
    <source>
        <dbReference type="HAMAP-Rule" id="MF_03128"/>
    </source>
</evidence>
<dbReference type="GO" id="GO:0016992">
    <property type="term" value="F:lipoate synthase activity"/>
    <property type="evidence" value="ECO:0007669"/>
    <property type="project" value="UniProtKB-UniRule"/>
</dbReference>
<dbReference type="GO" id="GO:0009249">
    <property type="term" value="P:protein lipoylation"/>
    <property type="evidence" value="ECO:0007669"/>
    <property type="project" value="UniProtKB-UniRule"/>
</dbReference>
<dbReference type="Proteomes" id="UP000655225">
    <property type="component" value="Unassembled WGS sequence"/>
</dbReference>
<dbReference type="SUPFAM" id="SSF102114">
    <property type="entry name" value="Radical SAM enzymes"/>
    <property type="match status" value="1"/>
</dbReference>
<dbReference type="EMBL" id="JABCRI010000017">
    <property type="protein sequence ID" value="KAF8391394.1"/>
    <property type="molecule type" value="Genomic_DNA"/>
</dbReference>
<dbReference type="GO" id="GO:0046872">
    <property type="term" value="F:metal ion binding"/>
    <property type="evidence" value="ECO:0007669"/>
    <property type="project" value="UniProtKB-KW"/>
</dbReference>
<dbReference type="InterPro" id="IPR058240">
    <property type="entry name" value="rSAM_sf"/>
</dbReference>
<feature type="binding site" evidence="10">
    <location>
        <position position="129"/>
    </location>
    <ligand>
        <name>[4Fe-4S] cluster</name>
        <dbReference type="ChEBI" id="CHEBI:49883"/>
        <label>1</label>
    </ligand>
</feature>
<dbReference type="InterPro" id="IPR031691">
    <property type="entry name" value="LIAS_N"/>
</dbReference>
<dbReference type="SMART" id="SM00729">
    <property type="entry name" value="Elp3"/>
    <property type="match status" value="1"/>
</dbReference>
<comment type="catalytic activity">
    <reaction evidence="9 10">
        <text>[[Fe-S] cluster scaffold protein carrying a second [4Fe-4S](2+) cluster] + N(6)-octanoyl-L-lysyl-[protein] + 2 oxidized [2Fe-2S]-[ferredoxin] + 2 S-adenosyl-L-methionine + 4 H(+) = [[Fe-S] cluster scaffold protein] + N(6)-[(R)-dihydrolipoyl]-L-lysyl-[protein] + 4 Fe(3+) + 2 hydrogen sulfide + 2 5'-deoxyadenosine + 2 L-methionine + 2 reduced [2Fe-2S]-[ferredoxin]</text>
        <dbReference type="Rhea" id="RHEA:16585"/>
        <dbReference type="Rhea" id="RHEA-COMP:9928"/>
        <dbReference type="Rhea" id="RHEA-COMP:10000"/>
        <dbReference type="Rhea" id="RHEA-COMP:10001"/>
        <dbReference type="Rhea" id="RHEA-COMP:10475"/>
        <dbReference type="Rhea" id="RHEA-COMP:14568"/>
        <dbReference type="Rhea" id="RHEA-COMP:14569"/>
        <dbReference type="ChEBI" id="CHEBI:15378"/>
        <dbReference type="ChEBI" id="CHEBI:17319"/>
        <dbReference type="ChEBI" id="CHEBI:29034"/>
        <dbReference type="ChEBI" id="CHEBI:29919"/>
        <dbReference type="ChEBI" id="CHEBI:33722"/>
        <dbReference type="ChEBI" id="CHEBI:33737"/>
        <dbReference type="ChEBI" id="CHEBI:33738"/>
        <dbReference type="ChEBI" id="CHEBI:57844"/>
        <dbReference type="ChEBI" id="CHEBI:59789"/>
        <dbReference type="ChEBI" id="CHEBI:78809"/>
        <dbReference type="ChEBI" id="CHEBI:83100"/>
        <dbReference type="EC" id="2.8.1.8"/>
    </reaction>
</comment>
<evidence type="ECO:0000256" key="2">
    <source>
        <dbReference type="ARBA" id="ARBA00022485"/>
    </source>
</evidence>
<dbReference type="SFLD" id="SFLDG01058">
    <property type="entry name" value="lipoyl_synthase_like"/>
    <property type="match status" value="1"/>
</dbReference>
<keyword evidence="7 10" id="KW-0411">Iron-sulfur</keyword>
<comment type="function">
    <text evidence="10">Catalyzes the radical-mediated insertion of two sulfur atoms into the C-6 and C-8 positions of the octanoyl moiety bound to the lipoyl domains of lipoate-dependent enzymes, thereby converting the octanoylated domains into lipoylated derivatives.</text>
</comment>
<feature type="domain" description="Radical SAM core" evidence="11">
    <location>
        <begin position="140"/>
        <end position="360"/>
    </location>
</feature>
<evidence type="ECO:0000256" key="5">
    <source>
        <dbReference type="ARBA" id="ARBA00022723"/>
    </source>
</evidence>
<dbReference type="NCBIfam" id="NF009544">
    <property type="entry name" value="PRK12928.1"/>
    <property type="match status" value="1"/>
</dbReference>
<keyword evidence="13" id="KW-1185">Reference proteome</keyword>
<dbReference type="SFLD" id="SFLDS00029">
    <property type="entry name" value="Radical_SAM"/>
    <property type="match status" value="1"/>
</dbReference>
<dbReference type="GO" id="GO:0051539">
    <property type="term" value="F:4 iron, 4 sulfur cluster binding"/>
    <property type="evidence" value="ECO:0007669"/>
    <property type="project" value="UniProtKB-UniRule"/>
</dbReference>
<dbReference type="HAMAP" id="MF_00206">
    <property type="entry name" value="Lipoyl_synth"/>
    <property type="match status" value="1"/>
</dbReference>
<dbReference type="AlphaFoldDB" id="A0A834YLQ1"/>
<dbReference type="NCBIfam" id="TIGR00510">
    <property type="entry name" value="lipA"/>
    <property type="match status" value="1"/>
</dbReference>
<keyword evidence="4 10" id="KW-0949">S-adenosyl-L-methionine</keyword>
<organism evidence="12 13">
    <name type="scientific">Tetracentron sinense</name>
    <name type="common">Spur-leaf</name>
    <dbReference type="NCBI Taxonomy" id="13715"/>
    <lineage>
        <taxon>Eukaryota</taxon>
        <taxon>Viridiplantae</taxon>
        <taxon>Streptophyta</taxon>
        <taxon>Embryophyta</taxon>
        <taxon>Tracheophyta</taxon>
        <taxon>Spermatophyta</taxon>
        <taxon>Magnoliopsida</taxon>
        <taxon>Trochodendrales</taxon>
        <taxon>Trochodendraceae</taxon>
        <taxon>Tetracentron</taxon>
    </lineage>
</organism>
<evidence type="ECO:0000256" key="9">
    <source>
        <dbReference type="ARBA" id="ARBA00047326"/>
    </source>
</evidence>
<keyword evidence="2 10" id="KW-0004">4Fe-4S</keyword>
<dbReference type="EC" id="2.8.1.8" evidence="10"/>
<gene>
    <name evidence="10" type="primary">LIP1</name>
    <name evidence="12" type="ORF">HHK36_023698</name>
</gene>
<dbReference type="GO" id="GO:0005739">
    <property type="term" value="C:mitochondrion"/>
    <property type="evidence" value="ECO:0007669"/>
    <property type="project" value="UniProtKB-SubCell"/>
</dbReference>
<evidence type="ECO:0000313" key="13">
    <source>
        <dbReference type="Proteomes" id="UP000655225"/>
    </source>
</evidence>
<feature type="binding site" evidence="10">
    <location>
        <position position="135"/>
    </location>
    <ligand>
        <name>[4Fe-4S] cluster</name>
        <dbReference type="ChEBI" id="CHEBI:49883"/>
        <label>1</label>
    </ligand>
</feature>
<accession>A0A834YLQ1</accession>
<dbReference type="InterPro" id="IPR027527">
    <property type="entry name" value="Lipoyl_synth_mt"/>
</dbReference>
<feature type="binding site" evidence="10">
    <location>
        <position position="124"/>
    </location>
    <ligand>
        <name>[4Fe-4S] cluster</name>
        <dbReference type="ChEBI" id="CHEBI:49883"/>
        <label>1</label>
    </ligand>
</feature>
<dbReference type="FunFam" id="3.20.20.70:FF:000125">
    <property type="entry name" value="Lipoyl synthase, mitochondrial"/>
    <property type="match status" value="1"/>
</dbReference>
<dbReference type="InterPro" id="IPR013785">
    <property type="entry name" value="Aldolase_TIM"/>
</dbReference>
<dbReference type="SFLD" id="SFLDF00271">
    <property type="entry name" value="lipoyl_synthase"/>
    <property type="match status" value="1"/>
</dbReference>
<dbReference type="OrthoDB" id="3231at2759"/>
<dbReference type="HAMAP" id="MF_03128">
    <property type="entry name" value="Lipoyl_synth_plantM"/>
    <property type="match status" value="1"/>
</dbReference>
<dbReference type="Gene3D" id="3.20.20.70">
    <property type="entry name" value="Aldolase class I"/>
    <property type="match status" value="1"/>
</dbReference>
<evidence type="ECO:0000256" key="4">
    <source>
        <dbReference type="ARBA" id="ARBA00022691"/>
    </source>
</evidence>
<feature type="binding site" evidence="10">
    <location>
        <position position="155"/>
    </location>
    <ligand>
        <name>[4Fe-4S] cluster</name>
        <dbReference type="ChEBI" id="CHEBI:49883"/>
        <label>2</label>
        <note>4Fe-4S-S-AdoMet</note>
    </ligand>
</feature>
<feature type="binding site" evidence="10">
    <location>
        <position position="159"/>
    </location>
    <ligand>
        <name>[4Fe-4S] cluster</name>
        <dbReference type="ChEBI" id="CHEBI:49883"/>
        <label>2</label>
        <note>4Fe-4S-S-AdoMet</note>
    </ligand>
</feature>
<reference evidence="12 13" key="1">
    <citation type="submission" date="2020-04" db="EMBL/GenBank/DDBJ databases">
        <title>Plant Genome Project.</title>
        <authorList>
            <person name="Zhang R.-G."/>
        </authorList>
    </citation>
    <scope>NUCLEOTIDE SEQUENCE [LARGE SCALE GENOMIC DNA]</scope>
    <source>
        <strain evidence="12">YNK0</strain>
        <tissue evidence="12">Leaf</tissue>
    </source>
</reference>
<dbReference type="NCBIfam" id="NF004019">
    <property type="entry name" value="PRK05481.1"/>
    <property type="match status" value="1"/>
</dbReference>
<keyword evidence="5 10" id="KW-0479">Metal-binding</keyword>
<dbReference type="InterPro" id="IPR006638">
    <property type="entry name" value="Elp3/MiaA/NifB-like_rSAM"/>
</dbReference>
<comment type="caution">
    <text evidence="12">The sequence shown here is derived from an EMBL/GenBank/DDBJ whole genome shotgun (WGS) entry which is preliminary data.</text>
</comment>
<keyword evidence="8 10" id="KW-0496">Mitochondrion</keyword>
<comment type="pathway">
    <text evidence="10">Protein modification; protein lipoylation via endogenous pathway; protein N(6)-(lipoyl)lysine from octanoyl-[acyl-carrier-protein]: step 2/2.</text>
</comment>
<protein>
    <recommendedName>
        <fullName evidence="10">Lipoyl synthase, mitochondrial</fullName>
        <ecNumber evidence="10">2.8.1.8</ecNumber>
    </recommendedName>
    <alternativeName>
        <fullName evidence="10">Lipoate synthase</fullName>
        <shortName evidence="10">LS</shortName>
        <shortName evidence="10">Lip-syn</shortName>
    </alternativeName>
    <alternativeName>
        <fullName evidence="10">Lipoic acid synthase</fullName>
    </alternativeName>
</protein>
<dbReference type="Pfam" id="PF04055">
    <property type="entry name" value="Radical_SAM"/>
    <property type="match status" value="1"/>
</dbReference>
<dbReference type="Pfam" id="PF16881">
    <property type="entry name" value="LIAS_N"/>
    <property type="match status" value="1"/>
</dbReference>
<feature type="binding site" evidence="10">
    <location>
        <position position="371"/>
    </location>
    <ligand>
        <name>[4Fe-4S] cluster</name>
        <dbReference type="ChEBI" id="CHEBI:49883"/>
        <label>1</label>
    </ligand>
</feature>
<keyword evidence="3 10" id="KW-0808">Transferase</keyword>
<name>A0A834YLQ1_TETSI</name>
<dbReference type="InterPro" id="IPR007197">
    <property type="entry name" value="rSAM"/>
</dbReference>